<comment type="caution">
    <text evidence="3">The sequence shown here is derived from an EMBL/GenBank/DDBJ whole genome shotgun (WGS) entry which is preliminary data.</text>
</comment>
<dbReference type="InterPro" id="IPR000073">
    <property type="entry name" value="AB_hydrolase_1"/>
</dbReference>
<keyword evidence="3" id="KW-0378">Hydrolase</keyword>
<dbReference type="GO" id="GO:0008126">
    <property type="term" value="F:acetylesterase activity"/>
    <property type="evidence" value="ECO:0007669"/>
    <property type="project" value="TreeGrafter"/>
</dbReference>
<dbReference type="AlphaFoldDB" id="A0A1Y2CMR0"/>
<dbReference type="STRING" id="329046.A0A1Y2CMR0"/>
<proteinExistence type="inferred from homology"/>
<comment type="similarity">
    <text evidence="1">Belongs to the AB hydrolase superfamily. AB hydrolase 4 family.</text>
</comment>
<sequence length="575" mass="63845">METTHLIFDSPHIDTLIDSIRTIVFVSFVAVSLYFVCIGQRSPNVVFHHARETVGILHNDKHFDKLKLKPTRTQLHSIVVKQCPALKKFTPTPLLFNGHLQTAAAGVISKLPYKKPDYKREVLTLPDGGLVAIDWATPLEPTPDAPIIILFHGLAGGSNEPYICETALAALEQGYRVAALNYRGSNNLSLTTPQIYAGSYTEDVRLIVRHIKSKNSTCPLIGIGYSLGANIILKYVGEEGSNCPLLTAVSVANPHDFNLGINLLHSTFLGRFYSRIMTHELINIFNKHAHMFENKDVQAPLQSEPISPTKVKSASFLHDFDEHLTRRVFGYRSVNEFYRMGGSAQYVPDVAIPMLFLNSSDDPIALNTAVPVADVLQNPHIVLAMTKCGGHIGWFESLFGFGKGYRRWFVKPVLQYVKAIVDAHESLPSTQRHLFVENPSFRPARHVHYKGKHNVVFEHQHQPKSRSSSPVKGKLEVAIDSVNSRSPVKLTISTTPTALKVESVQPELPPQHVSSTRKSAATKRSSPFLLYLLQFVSSITGGASGEGKLVQRFAILVFGLWVLSKKSWARKLIGQ</sequence>
<evidence type="ECO:0000256" key="1">
    <source>
        <dbReference type="ARBA" id="ARBA00010884"/>
    </source>
</evidence>
<gene>
    <name evidence="3" type="ORF">BCR33DRAFT_714647</name>
</gene>
<keyword evidence="4" id="KW-1185">Reference proteome</keyword>
<evidence type="ECO:0000259" key="2">
    <source>
        <dbReference type="Pfam" id="PF00561"/>
    </source>
</evidence>
<feature type="domain" description="AB hydrolase-1" evidence="2">
    <location>
        <begin position="146"/>
        <end position="380"/>
    </location>
</feature>
<organism evidence="3 4">
    <name type="scientific">Rhizoclosmatium globosum</name>
    <dbReference type="NCBI Taxonomy" id="329046"/>
    <lineage>
        <taxon>Eukaryota</taxon>
        <taxon>Fungi</taxon>
        <taxon>Fungi incertae sedis</taxon>
        <taxon>Chytridiomycota</taxon>
        <taxon>Chytridiomycota incertae sedis</taxon>
        <taxon>Chytridiomycetes</taxon>
        <taxon>Chytridiales</taxon>
        <taxon>Chytriomycetaceae</taxon>
        <taxon>Rhizoclosmatium</taxon>
    </lineage>
</organism>
<evidence type="ECO:0000313" key="4">
    <source>
        <dbReference type="Proteomes" id="UP000193642"/>
    </source>
</evidence>
<dbReference type="Proteomes" id="UP000193642">
    <property type="component" value="Unassembled WGS sequence"/>
</dbReference>
<reference evidence="3 4" key="1">
    <citation type="submission" date="2016-07" db="EMBL/GenBank/DDBJ databases">
        <title>Pervasive Adenine N6-methylation of Active Genes in Fungi.</title>
        <authorList>
            <consortium name="DOE Joint Genome Institute"/>
            <person name="Mondo S.J."/>
            <person name="Dannebaum R.O."/>
            <person name="Kuo R.C."/>
            <person name="Labutti K."/>
            <person name="Haridas S."/>
            <person name="Kuo A."/>
            <person name="Salamov A."/>
            <person name="Ahrendt S.R."/>
            <person name="Lipzen A."/>
            <person name="Sullivan W."/>
            <person name="Andreopoulos W.B."/>
            <person name="Clum A."/>
            <person name="Lindquist E."/>
            <person name="Daum C."/>
            <person name="Ramamoorthy G.K."/>
            <person name="Gryganskyi A."/>
            <person name="Culley D."/>
            <person name="Magnuson J.K."/>
            <person name="James T.Y."/>
            <person name="O'Malley M.A."/>
            <person name="Stajich J.E."/>
            <person name="Spatafora J.W."/>
            <person name="Visel A."/>
            <person name="Grigoriev I.V."/>
        </authorList>
    </citation>
    <scope>NUCLEOTIDE SEQUENCE [LARGE SCALE GENOMIC DNA]</scope>
    <source>
        <strain evidence="3 4">JEL800</strain>
    </source>
</reference>
<dbReference type="PANTHER" id="PTHR10794">
    <property type="entry name" value="ABHYDROLASE DOMAIN-CONTAINING PROTEIN"/>
    <property type="match status" value="1"/>
</dbReference>
<protein>
    <submittedName>
        <fullName evidence="3">Alpha/beta-hydrolase</fullName>
    </submittedName>
</protein>
<name>A0A1Y2CMR0_9FUNG</name>
<dbReference type="GO" id="GO:0047372">
    <property type="term" value="F:monoacylglycerol lipase activity"/>
    <property type="evidence" value="ECO:0007669"/>
    <property type="project" value="TreeGrafter"/>
</dbReference>
<dbReference type="EMBL" id="MCGO01000012">
    <property type="protein sequence ID" value="ORY48247.1"/>
    <property type="molecule type" value="Genomic_DNA"/>
</dbReference>
<dbReference type="Gene3D" id="3.40.50.1820">
    <property type="entry name" value="alpha/beta hydrolase"/>
    <property type="match status" value="1"/>
</dbReference>
<accession>A0A1Y2CMR0</accession>
<dbReference type="InterPro" id="IPR029058">
    <property type="entry name" value="AB_hydrolase_fold"/>
</dbReference>
<dbReference type="Pfam" id="PF00561">
    <property type="entry name" value="Abhydrolase_1"/>
    <property type="match status" value="1"/>
</dbReference>
<dbReference type="GO" id="GO:0051793">
    <property type="term" value="P:medium-chain fatty acid catabolic process"/>
    <property type="evidence" value="ECO:0007669"/>
    <property type="project" value="TreeGrafter"/>
</dbReference>
<dbReference type="PANTHER" id="PTHR10794:SF63">
    <property type="entry name" value="ALPHA_BETA HYDROLASE 1, ISOFORM A"/>
    <property type="match status" value="1"/>
</dbReference>
<evidence type="ECO:0000313" key="3">
    <source>
        <dbReference type="EMBL" id="ORY48247.1"/>
    </source>
</evidence>
<dbReference type="OrthoDB" id="5954035at2759"/>
<dbReference type="GO" id="GO:0051792">
    <property type="term" value="P:medium-chain fatty acid biosynthetic process"/>
    <property type="evidence" value="ECO:0007669"/>
    <property type="project" value="TreeGrafter"/>
</dbReference>
<dbReference type="SUPFAM" id="SSF53474">
    <property type="entry name" value="alpha/beta-Hydrolases"/>
    <property type="match status" value="1"/>
</dbReference>
<dbReference type="InterPro" id="IPR050960">
    <property type="entry name" value="AB_hydrolase_4_sf"/>
</dbReference>